<evidence type="ECO:0000256" key="1">
    <source>
        <dbReference type="ARBA" id="ARBA00001971"/>
    </source>
</evidence>
<dbReference type="Proteomes" id="UP000664132">
    <property type="component" value="Unassembled WGS sequence"/>
</dbReference>
<dbReference type="InterPro" id="IPR001128">
    <property type="entry name" value="Cyt_P450"/>
</dbReference>
<comment type="caution">
    <text evidence="6">The sequence shown here is derived from an EMBL/GenBank/DDBJ whole genome shotgun (WGS) entry which is preliminary data.</text>
</comment>
<evidence type="ECO:0000313" key="7">
    <source>
        <dbReference type="Proteomes" id="UP000664132"/>
    </source>
</evidence>
<dbReference type="InterPro" id="IPR050121">
    <property type="entry name" value="Cytochrome_P450_monoxygenase"/>
</dbReference>
<comment type="similarity">
    <text evidence="2">Belongs to the cytochrome P450 family.</text>
</comment>
<dbReference type="SUPFAM" id="SSF48264">
    <property type="entry name" value="Cytochrome P450"/>
    <property type="match status" value="1"/>
</dbReference>
<evidence type="ECO:0000256" key="5">
    <source>
        <dbReference type="PIRSR" id="PIRSR602403-1"/>
    </source>
</evidence>
<evidence type="ECO:0000256" key="3">
    <source>
        <dbReference type="ARBA" id="ARBA00022723"/>
    </source>
</evidence>
<feature type="binding site" description="axial binding residue" evidence="5">
    <location>
        <position position="380"/>
    </location>
    <ligand>
        <name>heme</name>
        <dbReference type="ChEBI" id="CHEBI:30413"/>
    </ligand>
    <ligandPart>
        <name>Fe</name>
        <dbReference type="ChEBI" id="CHEBI:18248"/>
    </ligandPart>
</feature>
<organism evidence="6 7">
    <name type="scientific">Cadophora malorum</name>
    <dbReference type="NCBI Taxonomy" id="108018"/>
    <lineage>
        <taxon>Eukaryota</taxon>
        <taxon>Fungi</taxon>
        <taxon>Dikarya</taxon>
        <taxon>Ascomycota</taxon>
        <taxon>Pezizomycotina</taxon>
        <taxon>Leotiomycetes</taxon>
        <taxon>Helotiales</taxon>
        <taxon>Ploettnerulaceae</taxon>
        <taxon>Cadophora</taxon>
    </lineage>
</organism>
<dbReference type="CDD" id="cd11060">
    <property type="entry name" value="CYP57A1-like"/>
    <property type="match status" value="1"/>
</dbReference>
<evidence type="ECO:0000256" key="4">
    <source>
        <dbReference type="ARBA" id="ARBA00023004"/>
    </source>
</evidence>
<dbReference type="PANTHER" id="PTHR24305:SF232">
    <property type="entry name" value="P450, PUTATIVE (EUROFUNG)-RELATED"/>
    <property type="match status" value="1"/>
</dbReference>
<keyword evidence="4 5" id="KW-0408">Iron</keyword>
<dbReference type="GO" id="GO:0020037">
    <property type="term" value="F:heme binding"/>
    <property type="evidence" value="ECO:0007669"/>
    <property type="project" value="InterPro"/>
</dbReference>
<proteinExistence type="inferred from homology"/>
<evidence type="ECO:0008006" key="8">
    <source>
        <dbReference type="Google" id="ProtNLM"/>
    </source>
</evidence>
<keyword evidence="3 5" id="KW-0479">Metal-binding</keyword>
<dbReference type="AlphaFoldDB" id="A0A8H7T332"/>
<gene>
    <name evidence="6" type="ORF">IFR04_014272</name>
</gene>
<dbReference type="PRINTS" id="PR00465">
    <property type="entry name" value="EP450IV"/>
</dbReference>
<dbReference type="EMBL" id="JAFJYH010000367">
    <property type="protein sequence ID" value="KAG4412584.1"/>
    <property type="molecule type" value="Genomic_DNA"/>
</dbReference>
<dbReference type="PANTHER" id="PTHR24305">
    <property type="entry name" value="CYTOCHROME P450"/>
    <property type="match status" value="1"/>
</dbReference>
<name>A0A8H7T332_9HELO</name>
<reference evidence="6" key="1">
    <citation type="submission" date="2021-02" db="EMBL/GenBank/DDBJ databases">
        <title>Genome sequence Cadophora malorum strain M34.</title>
        <authorList>
            <person name="Stefanovic E."/>
            <person name="Vu D."/>
            <person name="Scully C."/>
            <person name="Dijksterhuis J."/>
            <person name="Roader J."/>
            <person name="Houbraken J."/>
        </authorList>
    </citation>
    <scope>NUCLEOTIDE SEQUENCE</scope>
    <source>
        <strain evidence="6">M34</strain>
    </source>
</reference>
<keyword evidence="7" id="KW-1185">Reference proteome</keyword>
<dbReference type="GO" id="GO:0004497">
    <property type="term" value="F:monooxygenase activity"/>
    <property type="evidence" value="ECO:0007669"/>
    <property type="project" value="InterPro"/>
</dbReference>
<protein>
    <recommendedName>
        <fullName evidence="8">Cytochrome P450</fullName>
    </recommendedName>
</protein>
<dbReference type="Pfam" id="PF00067">
    <property type="entry name" value="p450"/>
    <property type="match status" value="1"/>
</dbReference>
<dbReference type="OrthoDB" id="3934656at2759"/>
<dbReference type="GO" id="GO:0016705">
    <property type="term" value="F:oxidoreductase activity, acting on paired donors, with incorporation or reduction of molecular oxygen"/>
    <property type="evidence" value="ECO:0007669"/>
    <property type="project" value="InterPro"/>
</dbReference>
<dbReference type="GO" id="GO:0005506">
    <property type="term" value="F:iron ion binding"/>
    <property type="evidence" value="ECO:0007669"/>
    <property type="project" value="InterPro"/>
</dbReference>
<dbReference type="Gene3D" id="1.10.630.10">
    <property type="entry name" value="Cytochrome P450"/>
    <property type="match status" value="1"/>
</dbReference>
<dbReference type="InterPro" id="IPR002403">
    <property type="entry name" value="Cyt_P450_E_grp-IV"/>
</dbReference>
<dbReference type="PRINTS" id="PR00385">
    <property type="entry name" value="P450"/>
</dbReference>
<comment type="cofactor">
    <cofactor evidence="1 5">
        <name>heme</name>
        <dbReference type="ChEBI" id="CHEBI:30413"/>
    </cofactor>
</comment>
<evidence type="ECO:0000313" key="6">
    <source>
        <dbReference type="EMBL" id="KAG4412584.1"/>
    </source>
</evidence>
<keyword evidence="5" id="KW-0349">Heme</keyword>
<sequence>MFISSSQDAEPSIGTFVRIGHNEVSICDPSAIRQVLMSHMDKVPSHLSHHGCMPDKRYVNQMAELHCSEHMRKARNLAAGYSVTNVIKTEPFIDGALQLLRDQLEKLGSSNSPVKFEQWFNYLAFDVLGEATFSQTFGFLEAGKDIGDTVANNVFLRLYISILGHFPWAHDYLLANPLIEYFNLTPSMHVFDTCMAAIKSRSQNPEVRKDMLEQWKDQLSKHPERMDEIEIVTNAVGNLGAGSDTVSSVLQAFVYYMIHDRKMLAMLRKELDEAHLADVPTFEETQNLPILQACLKETLRVHPPVGFGLTRVAPAEGITICNRHFAPGTILSVNIWAMHQMTSLFGDDAAAFNPRRWLDPAKAAKLNSVMIAFGAGYNQCPGQNLAKLELNKTCAMVMRDFEIELVDPGKGWRYENYFTVAPHDWPCFVRRRSRT</sequence>
<dbReference type="InterPro" id="IPR036396">
    <property type="entry name" value="Cyt_P450_sf"/>
</dbReference>
<accession>A0A8H7T332</accession>
<evidence type="ECO:0000256" key="2">
    <source>
        <dbReference type="ARBA" id="ARBA00010617"/>
    </source>
</evidence>